<dbReference type="Proteomes" id="UP000886819">
    <property type="component" value="Unassembled WGS sequence"/>
</dbReference>
<dbReference type="PANTHER" id="PTHR38468">
    <property type="entry name" value="SLL0939 PROTEIN"/>
    <property type="match status" value="1"/>
</dbReference>
<accession>A0A9D1CI81</accession>
<feature type="region of interest" description="Disordered" evidence="1">
    <location>
        <begin position="120"/>
        <end position="155"/>
    </location>
</feature>
<dbReference type="EMBL" id="DVFI01000069">
    <property type="protein sequence ID" value="HIQ62841.1"/>
    <property type="molecule type" value="Genomic_DNA"/>
</dbReference>
<dbReference type="AlphaFoldDB" id="A0A9D1CI81"/>
<evidence type="ECO:0000256" key="1">
    <source>
        <dbReference type="SAM" id="MobiDB-lite"/>
    </source>
</evidence>
<gene>
    <name evidence="3" type="ORF">IAA66_04535</name>
</gene>
<dbReference type="InterPro" id="IPR012427">
    <property type="entry name" value="DUF1622"/>
</dbReference>
<comment type="caution">
    <text evidence="3">The sequence shown here is derived from an EMBL/GenBank/DDBJ whole genome shotgun (WGS) entry which is preliminary data.</text>
</comment>
<protein>
    <submittedName>
        <fullName evidence="3">DUF1622 domain-containing protein</fullName>
    </submittedName>
</protein>
<keyword evidence="2" id="KW-1133">Transmembrane helix</keyword>
<evidence type="ECO:0000313" key="4">
    <source>
        <dbReference type="Proteomes" id="UP000886819"/>
    </source>
</evidence>
<dbReference type="PANTHER" id="PTHR38468:SF1">
    <property type="entry name" value="SLL0939 PROTEIN"/>
    <property type="match status" value="1"/>
</dbReference>
<reference evidence="3" key="1">
    <citation type="submission" date="2020-10" db="EMBL/GenBank/DDBJ databases">
        <authorList>
            <person name="Gilroy R."/>
        </authorList>
    </citation>
    <scope>NUCLEOTIDE SEQUENCE</scope>
    <source>
        <strain evidence="3">ChiHile30-977</strain>
    </source>
</reference>
<sequence length="155" mass="17562">MEWIENFEQYFNASINMITHVLELLGVVVVLWGAIRAFVIYFVKHDEGIRLSLARSMALGLEFKLGGEILRTVVVRDWNEILIVAAIILLRSALNFLIHWEIGHIRHDNEIIDAQQHAVMGGNPSAEPPAPTSPPHTQDMQPALSKLMQPNRNKH</sequence>
<keyword evidence="2" id="KW-0812">Transmembrane</keyword>
<proteinExistence type="predicted"/>
<name>A0A9D1CI81_9FIRM</name>
<dbReference type="Pfam" id="PF07784">
    <property type="entry name" value="DUF1622"/>
    <property type="match status" value="1"/>
</dbReference>
<evidence type="ECO:0000256" key="2">
    <source>
        <dbReference type="SAM" id="Phobius"/>
    </source>
</evidence>
<reference evidence="3" key="2">
    <citation type="journal article" date="2021" name="PeerJ">
        <title>Extensive microbial diversity within the chicken gut microbiome revealed by metagenomics and culture.</title>
        <authorList>
            <person name="Gilroy R."/>
            <person name="Ravi A."/>
            <person name="Getino M."/>
            <person name="Pursley I."/>
            <person name="Horton D.L."/>
            <person name="Alikhan N.F."/>
            <person name="Baker D."/>
            <person name="Gharbi K."/>
            <person name="Hall N."/>
            <person name="Watson M."/>
            <person name="Adriaenssens E.M."/>
            <person name="Foster-Nyarko E."/>
            <person name="Jarju S."/>
            <person name="Secka A."/>
            <person name="Antonio M."/>
            <person name="Oren A."/>
            <person name="Chaudhuri R.R."/>
            <person name="La Ragione R."/>
            <person name="Hildebrand F."/>
            <person name="Pallen M.J."/>
        </authorList>
    </citation>
    <scope>NUCLEOTIDE SEQUENCE</scope>
    <source>
        <strain evidence="3">ChiHile30-977</strain>
    </source>
</reference>
<organism evidence="3 4">
    <name type="scientific">Candidatus Avichristensenella intestinipullorum</name>
    <dbReference type="NCBI Taxonomy" id="2840693"/>
    <lineage>
        <taxon>Bacteria</taxon>
        <taxon>Bacillati</taxon>
        <taxon>Bacillota</taxon>
        <taxon>Clostridia</taxon>
        <taxon>Candidatus Avichristensenella</taxon>
    </lineage>
</organism>
<feature type="transmembrane region" description="Helical" evidence="2">
    <location>
        <begin position="81"/>
        <end position="98"/>
    </location>
</feature>
<evidence type="ECO:0000313" key="3">
    <source>
        <dbReference type="EMBL" id="HIQ62841.1"/>
    </source>
</evidence>
<keyword evidence="2" id="KW-0472">Membrane</keyword>
<feature type="transmembrane region" description="Helical" evidence="2">
    <location>
        <begin position="21"/>
        <end position="43"/>
    </location>
</feature>